<dbReference type="EMBL" id="JBBNAF010000004">
    <property type="protein sequence ID" value="KAK9152439.1"/>
    <property type="molecule type" value="Genomic_DNA"/>
</dbReference>
<proteinExistence type="predicted"/>
<keyword evidence="2" id="KW-1185">Reference proteome</keyword>
<reference evidence="1 2" key="1">
    <citation type="submission" date="2024-01" db="EMBL/GenBank/DDBJ databases">
        <title>Genome assemblies of Stephania.</title>
        <authorList>
            <person name="Yang L."/>
        </authorList>
    </citation>
    <scope>NUCLEOTIDE SEQUENCE [LARGE SCALE GENOMIC DNA]</scope>
    <source>
        <strain evidence="1">YNDBR</strain>
        <tissue evidence="1">Leaf</tissue>
    </source>
</reference>
<gene>
    <name evidence="1" type="ORF">Syun_010748</name>
</gene>
<evidence type="ECO:0000313" key="1">
    <source>
        <dbReference type="EMBL" id="KAK9152439.1"/>
    </source>
</evidence>
<sequence length="128" mass="14565">MDDVRVTHFPHSRLVFRASNDVRIEPKSSERYIIVKRFGWGSLVHGFLSLDCEMFDEVDTRVETGLCHATHATKLLKDTFSYPPSYQQGPYVAPPPPVGYPVNYSQQPTGPVETKSRGDGFWKGWYVS</sequence>
<name>A0AAP0PRZ2_9MAGN</name>
<accession>A0AAP0PRZ2</accession>
<organism evidence="1 2">
    <name type="scientific">Stephania yunnanensis</name>
    <dbReference type="NCBI Taxonomy" id="152371"/>
    <lineage>
        <taxon>Eukaryota</taxon>
        <taxon>Viridiplantae</taxon>
        <taxon>Streptophyta</taxon>
        <taxon>Embryophyta</taxon>
        <taxon>Tracheophyta</taxon>
        <taxon>Spermatophyta</taxon>
        <taxon>Magnoliopsida</taxon>
        <taxon>Ranunculales</taxon>
        <taxon>Menispermaceae</taxon>
        <taxon>Menispermoideae</taxon>
        <taxon>Cissampelideae</taxon>
        <taxon>Stephania</taxon>
    </lineage>
</organism>
<comment type="caution">
    <text evidence="1">The sequence shown here is derived from an EMBL/GenBank/DDBJ whole genome shotgun (WGS) entry which is preliminary data.</text>
</comment>
<dbReference type="AlphaFoldDB" id="A0AAP0PRZ2"/>
<evidence type="ECO:0000313" key="2">
    <source>
        <dbReference type="Proteomes" id="UP001420932"/>
    </source>
</evidence>
<protein>
    <submittedName>
        <fullName evidence="1">Uncharacterized protein</fullName>
    </submittedName>
</protein>
<dbReference type="Proteomes" id="UP001420932">
    <property type="component" value="Unassembled WGS sequence"/>
</dbReference>